<dbReference type="AlphaFoldDB" id="K9VU64"/>
<dbReference type="Proteomes" id="UP000010472">
    <property type="component" value="Chromosome"/>
</dbReference>
<evidence type="ECO:0008006" key="3">
    <source>
        <dbReference type="Google" id="ProtNLM"/>
    </source>
</evidence>
<dbReference type="OrthoDB" id="458886at2"/>
<proteinExistence type="predicted"/>
<dbReference type="KEGG" id="cep:Cri9333_0706"/>
<reference evidence="1 2" key="1">
    <citation type="submission" date="2012-06" db="EMBL/GenBank/DDBJ databases">
        <title>Finished chromosome of genome of Crinalium epipsammum PCC 9333.</title>
        <authorList>
            <consortium name="US DOE Joint Genome Institute"/>
            <person name="Gugger M."/>
            <person name="Coursin T."/>
            <person name="Rippka R."/>
            <person name="Tandeau De Marsac N."/>
            <person name="Huntemann M."/>
            <person name="Wei C.-L."/>
            <person name="Han J."/>
            <person name="Detter J.C."/>
            <person name="Han C."/>
            <person name="Tapia R."/>
            <person name="Davenport K."/>
            <person name="Daligault H."/>
            <person name="Erkkila T."/>
            <person name="Gu W."/>
            <person name="Munk A.C.C."/>
            <person name="Teshima H."/>
            <person name="Xu Y."/>
            <person name="Chain P."/>
            <person name="Chen A."/>
            <person name="Krypides N."/>
            <person name="Mavromatis K."/>
            <person name="Markowitz V."/>
            <person name="Szeto E."/>
            <person name="Ivanova N."/>
            <person name="Mikhailova N."/>
            <person name="Ovchinnikova G."/>
            <person name="Pagani I."/>
            <person name="Pati A."/>
            <person name="Goodwin L."/>
            <person name="Peters L."/>
            <person name="Pitluck S."/>
            <person name="Woyke T."/>
            <person name="Kerfeld C."/>
        </authorList>
    </citation>
    <scope>NUCLEOTIDE SEQUENCE [LARGE SCALE GENOMIC DNA]</scope>
    <source>
        <strain evidence="1 2">PCC 9333</strain>
    </source>
</reference>
<dbReference type="eggNOG" id="ENOG50312QD">
    <property type="taxonomic scope" value="Bacteria"/>
</dbReference>
<protein>
    <recommendedName>
        <fullName evidence="3">Sigma-70 family RNA polymerase sigma factor</fullName>
    </recommendedName>
</protein>
<evidence type="ECO:0000313" key="2">
    <source>
        <dbReference type="Proteomes" id="UP000010472"/>
    </source>
</evidence>
<organism evidence="1 2">
    <name type="scientific">Crinalium epipsammum PCC 9333</name>
    <dbReference type="NCBI Taxonomy" id="1173022"/>
    <lineage>
        <taxon>Bacteria</taxon>
        <taxon>Bacillati</taxon>
        <taxon>Cyanobacteriota</taxon>
        <taxon>Cyanophyceae</taxon>
        <taxon>Gomontiellales</taxon>
        <taxon>Gomontiellaceae</taxon>
        <taxon>Crinalium</taxon>
    </lineage>
</organism>
<keyword evidence="2" id="KW-1185">Reference proteome</keyword>
<gene>
    <name evidence="1" type="ORF">Cri9333_0706</name>
</gene>
<sequence length="231" mass="26830">MDDLDQRLTALITQIRQHPPKSRQWRFAMNGLIREIQQLPKLARSSHPDYSQALSLTFEWISKNIFQFQPYSDSVAESLVKWVNGYLRWRIQDLYSPDKNAPLSLDAPIASDFGEITLLDKLPNFTLSGLDGLIENSQRKTTQRIGRKLERYIEQDPEGNLKNSYPSSSPECNCQFLSQRFVLKEPPDKFADIQRELSIPYTTVNSHWKRKCEPILQKVAKDLGYKQEQSL</sequence>
<dbReference type="STRING" id="1173022.Cri9333_0706"/>
<dbReference type="EMBL" id="CP003620">
    <property type="protein sequence ID" value="AFZ11638.1"/>
    <property type="molecule type" value="Genomic_DNA"/>
</dbReference>
<dbReference type="HOGENOM" id="CLU_077415_0_0_3"/>
<dbReference type="RefSeq" id="WP_015201760.1">
    <property type="nucleotide sequence ID" value="NC_019753.1"/>
</dbReference>
<evidence type="ECO:0000313" key="1">
    <source>
        <dbReference type="EMBL" id="AFZ11638.1"/>
    </source>
</evidence>
<accession>K9VU64</accession>
<name>K9VU64_9CYAN</name>
<dbReference type="PATRIC" id="fig|1173022.3.peg.774"/>